<evidence type="ECO:0000313" key="2">
    <source>
        <dbReference type="Proteomes" id="UP000284338"/>
    </source>
</evidence>
<dbReference type="Gene3D" id="2.170.15.10">
    <property type="entry name" value="Proaerolysin, chain A, domain 3"/>
    <property type="match status" value="1"/>
</dbReference>
<organism evidence="1 2">
    <name type="scientific">Serratia inhibens</name>
    <dbReference type="NCBI Taxonomy" id="2338073"/>
    <lineage>
        <taxon>Bacteria</taxon>
        <taxon>Pseudomonadati</taxon>
        <taxon>Pseudomonadota</taxon>
        <taxon>Gammaproteobacteria</taxon>
        <taxon>Enterobacterales</taxon>
        <taxon>Yersiniaceae</taxon>
        <taxon>Serratia</taxon>
    </lineage>
</organism>
<reference evidence="1 2" key="1">
    <citation type="submission" date="2018-09" db="EMBL/GenBank/DDBJ databases">
        <title>Draft genome of a novel serratia sp. strain with antifungal activity.</title>
        <authorList>
            <person name="Dichmann S.I."/>
            <person name="Park B.P."/>
            <person name="Pathiraja D."/>
            <person name="Choi I.-G."/>
            <person name="Stougaard P."/>
            <person name="Hennessy R.C."/>
        </authorList>
    </citation>
    <scope>NUCLEOTIDE SEQUENCE [LARGE SCALE GENOMIC DNA]</scope>
    <source>
        <strain evidence="1 2">S40</strain>
    </source>
</reference>
<dbReference type="AlphaFoldDB" id="A0AA92X102"/>
<comment type="caution">
    <text evidence="1">The sequence shown here is derived from an EMBL/GenBank/DDBJ whole genome shotgun (WGS) entry which is preliminary data.</text>
</comment>
<sequence>MAIENEQFAIILSTLSNGQLDITVSGESYNLITDSEKKLFGIEESTLKELIKKDFYDAEKNVVTPDNIFYKDDGDFNNFSTYEWTPTYVRIAPAGVTWEFEPDRSDMALATSTQVNNSSEASIFTCALSKQETLTAEMTWSTNDSISVGQSINYNLGVPGAEIGGETTFQYTHEWGTSTTEAIEKTIGLTQTVQTELQPHQAVDVTLSAIPNTLTITIPYTAELVGYINPCFPDPVGQINAESRHYFWRLDPTAYAKESMIVGTLTIELNYYTQGRLVVTDHKKDVIAEKQLYLKTLAVPGVGFAINSIDRA</sequence>
<dbReference type="EMBL" id="QYYG01000010">
    <property type="protein sequence ID" value="RJF53323.1"/>
    <property type="molecule type" value="Genomic_DNA"/>
</dbReference>
<name>A0AA92X102_9GAMM</name>
<dbReference type="SUPFAM" id="SSF56973">
    <property type="entry name" value="Aerolisin/ETX pore-forming domain"/>
    <property type="match status" value="1"/>
</dbReference>
<keyword evidence="2" id="KW-1185">Reference proteome</keyword>
<accession>A0AA92X102</accession>
<evidence type="ECO:0000313" key="1">
    <source>
        <dbReference type="EMBL" id="RJF53323.1"/>
    </source>
</evidence>
<dbReference type="RefSeq" id="WP_119805328.1">
    <property type="nucleotide sequence ID" value="NZ_QYYG01000010.1"/>
</dbReference>
<gene>
    <name evidence="1" type="ORF">D4100_22870</name>
</gene>
<protein>
    <submittedName>
        <fullName evidence="1">Uncharacterized protein</fullName>
    </submittedName>
</protein>
<dbReference type="Proteomes" id="UP000284338">
    <property type="component" value="Unassembled WGS sequence"/>
</dbReference>
<proteinExistence type="predicted"/>
<dbReference type="CDD" id="cd20235">
    <property type="entry name" value="PFM_spherulin-2a-like"/>
    <property type="match status" value="1"/>
</dbReference>